<dbReference type="Gene3D" id="1.10.510.10">
    <property type="entry name" value="Transferase(Phosphotransferase) domain 1"/>
    <property type="match status" value="1"/>
</dbReference>
<dbReference type="Pfam" id="PF00069">
    <property type="entry name" value="Pkinase"/>
    <property type="match status" value="1"/>
</dbReference>
<dbReference type="InterPro" id="IPR000719">
    <property type="entry name" value="Prot_kinase_dom"/>
</dbReference>
<protein>
    <recommendedName>
        <fullName evidence="1">Protein kinase domain-containing protein</fullName>
    </recommendedName>
</protein>
<dbReference type="PANTHER" id="PTHR44167:SF31">
    <property type="entry name" value="PROTEIN CBG02007"/>
    <property type="match status" value="1"/>
</dbReference>
<dbReference type="EMBL" id="CP090896">
    <property type="protein sequence ID" value="ULT80530.1"/>
    <property type="molecule type" value="Genomic_DNA"/>
</dbReference>
<evidence type="ECO:0000313" key="5">
    <source>
        <dbReference type="Proteomes" id="UP000829354"/>
    </source>
</evidence>
<accession>A0AAE8ZR80</accession>
<gene>
    <name evidence="2" type="ORF">L3Y34_010832</name>
    <name evidence="3" type="ORF">L5515_016718</name>
</gene>
<dbReference type="SUPFAM" id="SSF56112">
    <property type="entry name" value="Protein kinase-like (PK-like)"/>
    <property type="match status" value="1"/>
</dbReference>
<dbReference type="KEGG" id="cbr:CBG_02002"/>
<dbReference type="InterPro" id="IPR011009">
    <property type="entry name" value="Kinase-like_dom_sf"/>
</dbReference>
<dbReference type="FunFam" id="1.10.510.10:FF:001791">
    <property type="entry name" value="Protein CBG02188"/>
    <property type="match status" value="1"/>
</dbReference>
<dbReference type="OMA" id="INEHYEV"/>
<feature type="domain" description="Protein kinase" evidence="1">
    <location>
        <begin position="17"/>
        <end position="293"/>
    </location>
</feature>
<name>A0AAE8ZR80_CAEBR</name>
<dbReference type="Proteomes" id="UP000827892">
    <property type="component" value="Chromosome X"/>
</dbReference>
<dbReference type="AlphaFoldDB" id="A0AAE8ZR80"/>
<dbReference type="EMBL" id="CP092625">
    <property type="protein sequence ID" value="UMM39832.1"/>
    <property type="molecule type" value="Genomic_DNA"/>
</dbReference>
<proteinExistence type="predicted"/>
<keyword evidence="5" id="KW-1185">Reference proteome</keyword>
<evidence type="ECO:0000313" key="2">
    <source>
        <dbReference type="EMBL" id="ULT80530.1"/>
    </source>
</evidence>
<evidence type="ECO:0000313" key="3">
    <source>
        <dbReference type="EMBL" id="UMM39832.1"/>
    </source>
</evidence>
<dbReference type="PANTHER" id="PTHR44167">
    <property type="entry name" value="OVARIAN-SPECIFIC SERINE/THREONINE-PROTEIN KINASE LOK-RELATED"/>
    <property type="match status" value="1"/>
</dbReference>
<reference evidence="3 5" key="1">
    <citation type="submission" date="2022-04" db="EMBL/GenBank/DDBJ databases">
        <title>Chromosome-level reference genomes for two strains of Caenorhabditis briggsae: an improved platform for comparative genomics.</title>
        <authorList>
            <person name="Stevens L."/>
            <person name="Andersen E."/>
        </authorList>
    </citation>
    <scope>NUCLEOTIDE SEQUENCE [LARGE SCALE GENOMIC DNA]</scope>
    <source>
        <strain evidence="3">VX34</strain>
        <tissue evidence="3">Whole-organism</tissue>
    </source>
</reference>
<evidence type="ECO:0000259" key="1">
    <source>
        <dbReference type="PROSITE" id="PS50011"/>
    </source>
</evidence>
<sequence>MNEQNEHVGHFHPGRYQATREFNAAGVRGTVVSVVDTFHNRGSLIMKLTTLPEDYRRELTVLQAMRQHEGFPNLYDFFTLSAQDGDVQYLLITEYEGESLHVVSRRTKGGISHSNLMRIAFKLFWTLESLHMQGFCHRDMHAANVLIRREYDGIVRIKLIDFGMSLPLNPPPIPQTNLTSWHASFQVCRHEAYTRFDDLTSAVFVAMWSIDLNPFGDVRDQYFARKAIFHRDPFVHFNNNLKWLALLYSEIDYQRTAGYSHHDLFEIFYRFNPDFDPTSPITHVVTDNQLIIE</sequence>
<dbReference type="GO" id="GO:0005524">
    <property type="term" value="F:ATP binding"/>
    <property type="evidence" value="ECO:0007669"/>
    <property type="project" value="InterPro"/>
</dbReference>
<dbReference type="SMART" id="SM00220">
    <property type="entry name" value="S_TKc"/>
    <property type="match status" value="1"/>
</dbReference>
<evidence type="ECO:0000313" key="4">
    <source>
        <dbReference type="Proteomes" id="UP000827892"/>
    </source>
</evidence>
<dbReference type="GO" id="GO:0004672">
    <property type="term" value="F:protein kinase activity"/>
    <property type="evidence" value="ECO:0007669"/>
    <property type="project" value="InterPro"/>
</dbReference>
<reference evidence="2 4" key="2">
    <citation type="submission" date="2022-05" db="EMBL/GenBank/DDBJ databases">
        <title>Chromosome-level reference genomes for two strains of Caenorhabditis briggsae: an improved platform for comparative genomics.</title>
        <authorList>
            <person name="Stevens L."/>
            <person name="Andersen E.C."/>
        </authorList>
    </citation>
    <scope>NUCLEOTIDE SEQUENCE [LARGE SCALE GENOMIC DNA]</scope>
    <source>
        <strain evidence="2">QX1410_ONT</strain>
        <tissue evidence="2">Whole-organism</tissue>
    </source>
</reference>
<organism evidence="2 4">
    <name type="scientific">Caenorhabditis briggsae</name>
    <dbReference type="NCBI Taxonomy" id="6238"/>
    <lineage>
        <taxon>Eukaryota</taxon>
        <taxon>Metazoa</taxon>
        <taxon>Ecdysozoa</taxon>
        <taxon>Nematoda</taxon>
        <taxon>Chromadorea</taxon>
        <taxon>Rhabditida</taxon>
        <taxon>Rhabditina</taxon>
        <taxon>Rhabditomorpha</taxon>
        <taxon>Rhabditoidea</taxon>
        <taxon>Rhabditidae</taxon>
        <taxon>Peloderinae</taxon>
        <taxon>Caenorhabditis</taxon>
    </lineage>
</organism>
<dbReference type="PROSITE" id="PS50011">
    <property type="entry name" value="PROTEIN_KINASE_DOM"/>
    <property type="match status" value="1"/>
</dbReference>
<dbReference type="Proteomes" id="UP000829354">
    <property type="component" value="Chromosome X"/>
</dbReference>